<organism evidence="2 3">
    <name type="scientific">Xenorhabdus mauleonii</name>
    <dbReference type="NCBI Taxonomy" id="351675"/>
    <lineage>
        <taxon>Bacteria</taxon>
        <taxon>Pseudomonadati</taxon>
        <taxon>Pseudomonadota</taxon>
        <taxon>Gammaproteobacteria</taxon>
        <taxon>Enterobacterales</taxon>
        <taxon>Morganellaceae</taxon>
        <taxon>Xenorhabdus</taxon>
    </lineage>
</organism>
<accession>A0A1I3V7E0</accession>
<reference evidence="3" key="2">
    <citation type="submission" date="2016-10" db="EMBL/GenBank/DDBJ databases">
        <authorList>
            <person name="Varghese N."/>
            <person name="Submissions S."/>
        </authorList>
    </citation>
    <scope>NUCLEOTIDE SEQUENCE [LARGE SCALE GENOMIC DNA]</scope>
    <source>
        <strain evidence="3">DSM 17908</strain>
    </source>
</reference>
<name>A0A1I3V7E0_9GAMM</name>
<dbReference type="RefSeq" id="WP_092512852.1">
    <property type="nucleotide sequence ID" value="NZ_CAWNQB010000013.1"/>
</dbReference>
<dbReference type="AlphaFoldDB" id="A0A1I3V7E0"/>
<dbReference type="OrthoDB" id="6625157at2"/>
<evidence type="ECO:0000313" key="3">
    <source>
        <dbReference type="Proteomes" id="UP000198919"/>
    </source>
</evidence>
<evidence type="ECO:0000313" key="1">
    <source>
        <dbReference type="EMBL" id="PHM37572.1"/>
    </source>
</evidence>
<reference evidence="2" key="1">
    <citation type="submission" date="2016-10" db="EMBL/GenBank/DDBJ databases">
        <authorList>
            <person name="de Groot N.N."/>
        </authorList>
    </citation>
    <scope>NUCLEOTIDE SEQUENCE [LARGE SCALE GENOMIC DNA]</scope>
    <source>
        <strain evidence="2">DSM 17908</strain>
    </source>
</reference>
<evidence type="ECO:0000313" key="4">
    <source>
        <dbReference type="Proteomes" id="UP000224607"/>
    </source>
</evidence>
<proteinExistence type="predicted"/>
<sequence>MKNNNEFINDQSYYRRKITVIVCKLGYSFGIHFCNNPILSGSNSDLWFPLSNEDSIFRGIERIMVMNHIAQNVTSIKEIRKNGKDSFDYEVIYNREVRK</sequence>
<gene>
    <name evidence="2" type="ORF">SAMN05421680_11978</name>
    <name evidence="1" type="ORF">Xmau_03788</name>
</gene>
<dbReference type="EMBL" id="FORG01000019">
    <property type="protein sequence ID" value="SFJ91060.1"/>
    <property type="molecule type" value="Genomic_DNA"/>
</dbReference>
<protein>
    <submittedName>
        <fullName evidence="2">Uncharacterized protein</fullName>
    </submittedName>
</protein>
<dbReference type="Proteomes" id="UP000224607">
    <property type="component" value="Unassembled WGS sequence"/>
</dbReference>
<evidence type="ECO:0000313" key="2">
    <source>
        <dbReference type="EMBL" id="SFJ91060.1"/>
    </source>
</evidence>
<dbReference type="EMBL" id="NITY01000020">
    <property type="protein sequence ID" value="PHM37572.1"/>
    <property type="molecule type" value="Genomic_DNA"/>
</dbReference>
<keyword evidence="4" id="KW-1185">Reference proteome</keyword>
<reference evidence="1 4" key="3">
    <citation type="journal article" date="2017" name="Nat. Microbiol.">
        <title>Natural product diversity associated with the nematode symbionts Photorhabdus and Xenorhabdus.</title>
        <authorList>
            <person name="Tobias N.J."/>
            <person name="Wolff H."/>
            <person name="Djahanschiri B."/>
            <person name="Grundmann F."/>
            <person name="Kronenwerth M."/>
            <person name="Shi Y.M."/>
            <person name="Simonyi S."/>
            <person name="Grun P."/>
            <person name="Shapiro-Ilan D."/>
            <person name="Pidot S.J."/>
            <person name="Stinear T.P."/>
            <person name="Ebersberger I."/>
            <person name="Bode H.B."/>
        </authorList>
    </citation>
    <scope>NUCLEOTIDE SEQUENCE [LARGE SCALE GENOMIC DNA]</scope>
    <source>
        <strain evidence="1 4">DSM 17908</strain>
    </source>
</reference>
<dbReference type="Proteomes" id="UP000198919">
    <property type="component" value="Unassembled WGS sequence"/>
</dbReference>